<dbReference type="AlphaFoldDB" id="A0A060T2S2"/>
<name>A0A060T2S2_BLAAD</name>
<keyword evidence="2 4" id="KW-0143">Chaperone</keyword>
<evidence type="ECO:0000313" key="5">
    <source>
        <dbReference type="EMBL" id="CDP35233.1"/>
    </source>
</evidence>
<sequence>MKVLIVPSVSSGNIPQLAVDLLIYTLGAKKVSALDPRHLYPFVGPLDRAENESIAKESTDISTAADIYIVPDTQVYIIQLRSPTLPGHRQKFVRETLKRYYESQGFDRALVVGSSNAALADVPIEKIQTVQLLSEDINDQFRGLSLSEGQSVNSLPKELPESGFVIDVLKTIPFSVAAVRYAYEGDNFSDGELLAAHVASLLNISVTKWVRPVSWKRAYGRDVPIGLEQGLYS</sequence>
<comment type="similarity">
    <text evidence="3 4">Belongs to the PSMG2 family.</text>
</comment>
<organism evidence="5">
    <name type="scientific">Blastobotrys adeninivorans</name>
    <name type="common">Yeast</name>
    <name type="synonym">Arxula adeninivorans</name>
    <dbReference type="NCBI Taxonomy" id="409370"/>
    <lineage>
        <taxon>Eukaryota</taxon>
        <taxon>Fungi</taxon>
        <taxon>Dikarya</taxon>
        <taxon>Ascomycota</taxon>
        <taxon>Saccharomycotina</taxon>
        <taxon>Dipodascomycetes</taxon>
        <taxon>Dipodascales</taxon>
        <taxon>Trichomonascaceae</taxon>
        <taxon>Blastobotrys</taxon>
    </lineage>
</organism>
<evidence type="ECO:0000256" key="1">
    <source>
        <dbReference type="ARBA" id="ARBA00019186"/>
    </source>
</evidence>
<evidence type="ECO:0000256" key="3">
    <source>
        <dbReference type="ARBA" id="ARBA00025745"/>
    </source>
</evidence>
<dbReference type="Gene3D" id="3.40.50.10900">
    <property type="entry name" value="PAC-like subunit"/>
    <property type="match status" value="1"/>
</dbReference>
<dbReference type="InterPro" id="IPR019151">
    <property type="entry name" value="Proteasome_assmbl_chaperone_2"/>
</dbReference>
<dbReference type="GO" id="GO:0005829">
    <property type="term" value="C:cytosol"/>
    <property type="evidence" value="ECO:0007669"/>
    <property type="project" value="TreeGrafter"/>
</dbReference>
<accession>A0A060T2S2</accession>
<comment type="function">
    <text evidence="4">Involved in 20S proteasome assembly.</text>
</comment>
<dbReference type="EMBL" id="HG937693">
    <property type="protein sequence ID" value="CDP35233.1"/>
    <property type="molecule type" value="Genomic_DNA"/>
</dbReference>
<dbReference type="PANTHER" id="PTHR12970:SF1">
    <property type="entry name" value="PROTEASOME ASSEMBLY CHAPERONE 2"/>
    <property type="match status" value="1"/>
</dbReference>
<dbReference type="Pfam" id="PF09754">
    <property type="entry name" value="PAC2"/>
    <property type="match status" value="1"/>
</dbReference>
<dbReference type="GO" id="GO:0005634">
    <property type="term" value="C:nucleus"/>
    <property type="evidence" value="ECO:0007669"/>
    <property type="project" value="TreeGrafter"/>
</dbReference>
<reference evidence="5" key="1">
    <citation type="submission" date="2014-02" db="EMBL/GenBank/DDBJ databases">
        <authorList>
            <person name="Genoscope - CEA"/>
        </authorList>
    </citation>
    <scope>NUCLEOTIDE SEQUENCE</scope>
    <source>
        <strain evidence="5">LS3</strain>
    </source>
</reference>
<evidence type="ECO:0000256" key="4">
    <source>
        <dbReference type="PIRNR" id="PIRNR010044"/>
    </source>
</evidence>
<gene>
    <name evidence="5" type="ORF">GNLVRS02_ARAD1C30624g</name>
</gene>
<dbReference type="GO" id="GO:0043248">
    <property type="term" value="P:proteasome assembly"/>
    <property type="evidence" value="ECO:0007669"/>
    <property type="project" value="TreeGrafter"/>
</dbReference>
<proteinExistence type="inferred from homology"/>
<evidence type="ECO:0000256" key="2">
    <source>
        <dbReference type="ARBA" id="ARBA00023186"/>
    </source>
</evidence>
<protein>
    <recommendedName>
        <fullName evidence="1 4">Proteasome assembly chaperone 2</fullName>
    </recommendedName>
</protein>
<dbReference type="InterPro" id="IPR038389">
    <property type="entry name" value="PSMG2_sf"/>
</dbReference>
<dbReference type="PANTHER" id="PTHR12970">
    <property type="entry name" value="PROTEASOME ASSEMBLY CHAPERONE 2"/>
    <property type="match status" value="1"/>
</dbReference>
<dbReference type="InterPro" id="IPR016562">
    <property type="entry name" value="Proteasome_assmbl_chp_2_euk"/>
</dbReference>
<reference evidence="5" key="2">
    <citation type="submission" date="2014-06" db="EMBL/GenBank/DDBJ databases">
        <title>The complete genome of Blastobotrys (Arxula) adeninivorans LS3 - a yeast of biotechnological interest.</title>
        <authorList>
            <person name="Kunze G."/>
            <person name="Gaillardin C."/>
            <person name="Czernicka M."/>
            <person name="Durrens P."/>
            <person name="Martin T."/>
            <person name="Boer E."/>
            <person name="Gabaldon T."/>
            <person name="Cruz J."/>
            <person name="Talla E."/>
            <person name="Marck C."/>
            <person name="Goffeau A."/>
            <person name="Barbe V."/>
            <person name="Baret P."/>
            <person name="Baronian K."/>
            <person name="Beier S."/>
            <person name="Bleykasten C."/>
            <person name="Bode R."/>
            <person name="Casaregola S."/>
            <person name="Despons L."/>
            <person name="Fairhead C."/>
            <person name="Giersberg M."/>
            <person name="Gierski P."/>
            <person name="Hahnel U."/>
            <person name="Hartmann A."/>
            <person name="Jankowska D."/>
            <person name="Jubin C."/>
            <person name="Jung P."/>
            <person name="Lafontaine I."/>
            <person name="Leh-Louis V."/>
            <person name="Lemaire M."/>
            <person name="Marcet-Houben M."/>
            <person name="Mascher M."/>
            <person name="Morel G."/>
            <person name="Richard G.-F."/>
            <person name="Riechen J."/>
            <person name="Sacerdot C."/>
            <person name="Sarkar A."/>
            <person name="Savel G."/>
            <person name="Schacherer J."/>
            <person name="Sherman D."/>
            <person name="Straub M.-L."/>
            <person name="Stein N."/>
            <person name="Thierry A."/>
            <person name="Trautwein-Schult A."/>
            <person name="Westhof E."/>
            <person name="Worch S."/>
            <person name="Dujon B."/>
            <person name="Souciet J.-L."/>
            <person name="Wincker P."/>
            <person name="Scholz U."/>
            <person name="Neuveglise N."/>
        </authorList>
    </citation>
    <scope>NUCLEOTIDE SEQUENCE</scope>
    <source>
        <strain evidence="5">LS3</strain>
    </source>
</reference>
<comment type="subunit">
    <text evidence="4">Component of the 20S proteasome chaperone.</text>
</comment>
<dbReference type="PhylomeDB" id="A0A060T2S2"/>
<dbReference type="PIRSF" id="PIRSF010044">
    <property type="entry name" value="UCP010044"/>
    <property type="match status" value="1"/>
</dbReference>